<proteinExistence type="predicted"/>
<evidence type="ECO:0000313" key="2">
    <source>
        <dbReference type="Proteomes" id="UP000283805"/>
    </source>
</evidence>
<sequence length="221" mass="24204">MHNDSDGFTLQLGYDFTWYSNAYSSEFGTIEYKKAFKNYDSTGSVNNTMGGNVWTELDEPEPDGGNNYGMTLSYSDAIANTHSQVTKMELEFDFSNSDISPPDGGDRLEYDYYFCTPDHSMADLSDMLGIVDSTWSSTVEIADLTTGVDLGKLQKWARIWMAVSAGAVDVLSDENDLVSDAAINGISAFEDLVKDIDTIDIEGKEGLEVRAGGLVIAINQD</sequence>
<gene>
    <name evidence="1" type="ORF">ATJ93_4205</name>
</gene>
<dbReference type="AlphaFoldDB" id="A0A419VZA2"/>
<name>A0A419VZA2_9EURY</name>
<protein>
    <submittedName>
        <fullName evidence="1">Uncharacterized protein</fullName>
    </submittedName>
</protein>
<organism evidence="1 2">
    <name type="scientific">Halopiger aswanensis</name>
    <dbReference type="NCBI Taxonomy" id="148449"/>
    <lineage>
        <taxon>Archaea</taxon>
        <taxon>Methanobacteriati</taxon>
        <taxon>Methanobacteriota</taxon>
        <taxon>Stenosarchaea group</taxon>
        <taxon>Halobacteria</taxon>
        <taxon>Halobacteriales</taxon>
        <taxon>Natrialbaceae</taxon>
        <taxon>Halopiger</taxon>
    </lineage>
</organism>
<reference evidence="1 2" key="1">
    <citation type="submission" date="2018-09" db="EMBL/GenBank/DDBJ databases">
        <title>Genomic Encyclopedia of Archaeal and Bacterial Type Strains, Phase II (KMG-II): from individual species to whole genera.</title>
        <authorList>
            <person name="Goeker M."/>
        </authorList>
    </citation>
    <scope>NUCLEOTIDE SEQUENCE [LARGE SCALE GENOMIC DNA]</scope>
    <source>
        <strain evidence="1 2">DSM 13151</strain>
    </source>
</reference>
<accession>A0A419VZA2</accession>
<keyword evidence="2" id="KW-1185">Reference proteome</keyword>
<evidence type="ECO:0000313" key="1">
    <source>
        <dbReference type="EMBL" id="RKD88551.1"/>
    </source>
</evidence>
<dbReference type="EMBL" id="RAPO01000005">
    <property type="protein sequence ID" value="RKD88551.1"/>
    <property type="molecule type" value="Genomic_DNA"/>
</dbReference>
<dbReference type="Proteomes" id="UP000283805">
    <property type="component" value="Unassembled WGS sequence"/>
</dbReference>
<comment type="caution">
    <text evidence="1">The sequence shown here is derived from an EMBL/GenBank/DDBJ whole genome shotgun (WGS) entry which is preliminary data.</text>
</comment>